<evidence type="ECO:0000256" key="3">
    <source>
        <dbReference type="SAM" id="MobiDB-lite"/>
    </source>
</evidence>
<proteinExistence type="predicted"/>
<dbReference type="AlphaFoldDB" id="A0A0P1BGH8"/>
<feature type="compositionally biased region" description="Polar residues" evidence="3">
    <location>
        <begin position="68"/>
        <end position="77"/>
    </location>
</feature>
<feature type="domain" description="CN hydrolase" evidence="5">
    <location>
        <begin position="212"/>
        <end position="469"/>
    </location>
</feature>
<keyword evidence="2" id="KW-0694">RNA-binding</keyword>
<feature type="compositionally biased region" description="Basic and acidic residues" evidence="3">
    <location>
        <begin position="9"/>
        <end position="21"/>
    </location>
</feature>
<keyword evidence="7" id="KW-1185">Reference proteome</keyword>
<dbReference type="InterPro" id="IPR003010">
    <property type="entry name" value="C-N_Hydrolase"/>
</dbReference>
<dbReference type="PROSITE" id="PS50102">
    <property type="entry name" value="RRM"/>
    <property type="match status" value="1"/>
</dbReference>
<dbReference type="SUPFAM" id="SSF54928">
    <property type="entry name" value="RNA-binding domain, RBD"/>
    <property type="match status" value="1"/>
</dbReference>
<dbReference type="GO" id="GO:0016811">
    <property type="term" value="F:hydrolase activity, acting on carbon-nitrogen (but not peptide) bonds, in linear amides"/>
    <property type="evidence" value="ECO:0007669"/>
    <property type="project" value="InterPro"/>
</dbReference>
<dbReference type="InterPro" id="IPR000504">
    <property type="entry name" value="RRM_dom"/>
</dbReference>
<dbReference type="Pfam" id="PF00795">
    <property type="entry name" value="CN_hydrolase"/>
    <property type="match status" value="1"/>
</dbReference>
<dbReference type="PROSITE" id="PS01227">
    <property type="entry name" value="UPF0012"/>
    <property type="match status" value="1"/>
</dbReference>
<dbReference type="InterPro" id="IPR012677">
    <property type="entry name" value="Nucleotide-bd_a/b_plait_sf"/>
</dbReference>
<dbReference type="Proteomes" id="UP000054845">
    <property type="component" value="Unassembled WGS sequence"/>
</dbReference>
<feature type="domain" description="RRM" evidence="4">
    <location>
        <begin position="74"/>
        <end position="152"/>
    </location>
</feature>
<dbReference type="Gene3D" id="3.30.70.330">
    <property type="match status" value="1"/>
</dbReference>
<dbReference type="SMART" id="SM00360">
    <property type="entry name" value="RRM"/>
    <property type="match status" value="1"/>
</dbReference>
<dbReference type="InterPro" id="IPR001110">
    <property type="entry name" value="UPF0012_CS"/>
</dbReference>
<evidence type="ECO:0000259" key="5">
    <source>
        <dbReference type="PROSITE" id="PS50263"/>
    </source>
</evidence>
<evidence type="ECO:0000256" key="2">
    <source>
        <dbReference type="PROSITE-ProRule" id="PRU00176"/>
    </source>
</evidence>
<dbReference type="PANTHER" id="PTHR23088:SF27">
    <property type="entry name" value="DEAMINATED GLUTATHIONE AMIDASE"/>
    <property type="match status" value="1"/>
</dbReference>
<evidence type="ECO:0000313" key="6">
    <source>
        <dbReference type="EMBL" id="CEH15331.1"/>
    </source>
</evidence>
<dbReference type="SUPFAM" id="SSF56317">
    <property type="entry name" value="Carbon-nitrogen hydrolase"/>
    <property type="match status" value="1"/>
</dbReference>
<dbReference type="PROSITE" id="PS50263">
    <property type="entry name" value="CN_HYDROLASE"/>
    <property type="match status" value="1"/>
</dbReference>
<dbReference type="InterPro" id="IPR035979">
    <property type="entry name" value="RBD_domain_sf"/>
</dbReference>
<dbReference type="Gene3D" id="3.60.110.10">
    <property type="entry name" value="Carbon-nitrogen hydrolase"/>
    <property type="match status" value="1"/>
</dbReference>
<dbReference type="Pfam" id="PF00076">
    <property type="entry name" value="RRM_1"/>
    <property type="match status" value="1"/>
</dbReference>
<keyword evidence="1 6" id="KW-0378">Hydrolase</keyword>
<feature type="region of interest" description="Disordered" evidence="3">
    <location>
        <begin position="151"/>
        <end position="175"/>
    </location>
</feature>
<dbReference type="OrthoDB" id="10250282at2759"/>
<feature type="region of interest" description="Disordered" evidence="3">
    <location>
        <begin position="1"/>
        <end position="77"/>
    </location>
</feature>
<dbReference type="CDD" id="cd07572">
    <property type="entry name" value="nit"/>
    <property type="match status" value="1"/>
</dbReference>
<sequence length="493" mass="53918">MADNDDWNDAARDAARDDYAPRRSASPRGATPPRRERSPARNDDREFRRERSPPRGDSFRGRPAPGSDNPNPGNNLHISGLSLKTTEQDLEDVFAKYGKLNKVQVMYDPHTREPRGFAFVTFDNNTDAEAAVEGANGVEILGRSITVAKARRGRARTPTPGRYCGPPKKDDLPPRGYGGYGPPGGYAVCQVEWEEKHLVRDSASAEHITFRMVLAAVAQLTSTGVIADNLAIASGLVKRAAASGAKALFLPEATDFIAPSPSVGALTRSAQARSFVPDLCKEAKQSNIWVSVGVHEAPAEESGDKERCYNTQVLIDNEGKVRESYRKLHLFDVDIKGGLTILESNTTIPGKAIPRVHPSPIGALGLQTCYDIRFPEPSLSLRRQGAQILTFPSAFTVRTGAAHWEVLLRARALDTQSYVLAAAQVGAHEGTKRVSYGHAMIVDPWGSIVAQCSDMQPYKPTLCFANIDLDALTSMRTEMPLWNQRRTDVYPEL</sequence>
<feature type="compositionally biased region" description="Basic and acidic residues" evidence="3">
    <location>
        <begin position="33"/>
        <end position="60"/>
    </location>
</feature>
<dbReference type="EMBL" id="CCYA01000260">
    <property type="protein sequence ID" value="CEH15331.1"/>
    <property type="molecule type" value="Genomic_DNA"/>
</dbReference>
<evidence type="ECO:0000313" key="7">
    <source>
        <dbReference type="Proteomes" id="UP000054845"/>
    </source>
</evidence>
<protein>
    <submittedName>
        <fullName evidence="6">Carbon-nitrogen hydrolase</fullName>
    </submittedName>
</protein>
<accession>A0A0P1BGH8</accession>
<reference evidence="6 7" key="1">
    <citation type="submission" date="2014-09" db="EMBL/GenBank/DDBJ databases">
        <authorList>
            <person name="Magalhaes I.L.F."/>
            <person name="Oliveira U."/>
            <person name="Santos F.R."/>
            <person name="Vidigal T.H.D.A."/>
            <person name="Brescovit A.D."/>
            <person name="Santos A.J."/>
        </authorList>
    </citation>
    <scope>NUCLEOTIDE SEQUENCE [LARGE SCALE GENOMIC DNA]</scope>
</reference>
<evidence type="ECO:0000256" key="1">
    <source>
        <dbReference type="ARBA" id="ARBA00022801"/>
    </source>
</evidence>
<evidence type="ECO:0000259" key="4">
    <source>
        <dbReference type="PROSITE" id="PS50102"/>
    </source>
</evidence>
<organism evidence="6 7">
    <name type="scientific">Ceraceosorus bombacis</name>
    <dbReference type="NCBI Taxonomy" id="401625"/>
    <lineage>
        <taxon>Eukaryota</taxon>
        <taxon>Fungi</taxon>
        <taxon>Dikarya</taxon>
        <taxon>Basidiomycota</taxon>
        <taxon>Ustilaginomycotina</taxon>
        <taxon>Exobasidiomycetes</taxon>
        <taxon>Ceraceosorales</taxon>
        <taxon>Ceraceosoraceae</taxon>
        <taxon>Ceraceosorus</taxon>
    </lineage>
</organism>
<dbReference type="STRING" id="401625.A0A0P1BGH8"/>
<dbReference type="PANTHER" id="PTHR23088">
    <property type="entry name" value="NITRILASE-RELATED"/>
    <property type="match status" value="1"/>
</dbReference>
<dbReference type="InterPro" id="IPR036526">
    <property type="entry name" value="C-N_Hydrolase_sf"/>
</dbReference>
<dbReference type="InterPro" id="IPR045254">
    <property type="entry name" value="Nit1/2_C-N_Hydrolase"/>
</dbReference>
<dbReference type="GO" id="GO:0003723">
    <property type="term" value="F:RNA binding"/>
    <property type="evidence" value="ECO:0007669"/>
    <property type="project" value="UniProtKB-UniRule"/>
</dbReference>
<name>A0A0P1BGH8_9BASI</name>